<proteinExistence type="predicted"/>
<dbReference type="EMBL" id="MBFT01000726">
    <property type="protein sequence ID" value="PVU87576.1"/>
    <property type="molecule type" value="Genomic_DNA"/>
</dbReference>
<dbReference type="Proteomes" id="UP000245699">
    <property type="component" value="Unassembled WGS sequence"/>
</dbReference>
<comment type="caution">
    <text evidence="1">The sequence shown here is derived from an EMBL/GenBank/DDBJ whole genome shotgun (WGS) entry which is preliminary data.</text>
</comment>
<evidence type="ECO:0000313" key="2">
    <source>
        <dbReference type="Proteomes" id="UP000245699"/>
    </source>
</evidence>
<accession>A0A2T9Y5G2</accession>
<dbReference type="AlphaFoldDB" id="A0A2T9Y5G2"/>
<evidence type="ECO:0000313" key="1">
    <source>
        <dbReference type="EMBL" id="PVU87576.1"/>
    </source>
</evidence>
<keyword evidence="2" id="KW-1185">Reference proteome</keyword>
<gene>
    <name evidence="1" type="ORF">BB559_005978</name>
</gene>
<name>A0A2T9Y5G2_9FUNG</name>
<organism evidence="1 2">
    <name type="scientific">Furculomyces boomerangus</name>
    <dbReference type="NCBI Taxonomy" id="61424"/>
    <lineage>
        <taxon>Eukaryota</taxon>
        <taxon>Fungi</taxon>
        <taxon>Fungi incertae sedis</taxon>
        <taxon>Zoopagomycota</taxon>
        <taxon>Kickxellomycotina</taxon>
        <taxon>Harpellomycetes</taxon>
        <taxon>Harpellales</taxon>
        <taxon>Harpellaceae</taxon>
        <taxon>Furculomyces</taxon>
    </lineage>
</organism>
<dbReference type="OrthoDB" id="194358at2759"/>
<protein>
    <submittedName>
        <fullName evidence="1">Uncharacterized protein</fullName>
    </submittedName>
</protein>
<sequence length="258" mass="30235">MINKISSYEILTKIFVLSQNPEVRFISREFYEISALNPVRASFLIKKFGKDHVFKIINNENPEFLLYPNLFKKQELVIWLLKKGADTDSVSFQSLFEIMIMRDWIEAIDYILNIFDEITEERFEFHTWKGFYPHKYSEPRQKDTRYFVPKLFLLGVGRSIVGRAVERGKASVYKQLFNAHKIIPKLEIDYSKAEILYHPKISKDGLPDEFTRRIFQSYGIDILKVLNDNDPDNSIISGASKSTKPSKNSFYKTCCLIC</sequence>
<reference evidence="1 2" key="1">
    <citation type="journal article" date="2018" name="MBio">
        <title>Comparative Genomics Reveals the Core Gene Toolbox for the Fungus-Insect Symbiosis.</title>
        <authorList>
            <person name="Wang Y."/>
            <person name="Stata M."/>
            <person name="Wang W."/>
            <person name="Stajich J.E."/>
            <person name="White M.M."/>
            <person name="Moncalvo J.M."/>
        </authorList>
    </citation>
    <scope>NUCLEOTIDE SEQUENCE [LARGE SCALE GENOMIC DNA]</scope>
    <source>
        <strain evidence="1 2">AUS-77-4</strain>
    </source>
</reference>